<dbReference type="GO" id="GO:0003700">
    <property type="term" value="F:DNA-binding transcription factor activity"/>
    <property type="evidence" value="ECO:0007669"/>
    <property type="project" value="InterPro"/>
</dbReference>
<accession>A0A402CU45</accession>
<dbReference type="Proteomes" id="UP000287394">
    <property type="component" value="Chromosome"/>
</dbReference>
<dbReference type="PANTHER" id="PTHR30363">
    <property type="entry name" value="HTH-TYPE TRANSCRIPTIONAL REGULATOR SRLR-RELATED"/>
    <property type="match status" value="1"/>
</dbReference>
<keyword evidence="5" id="KW-0804">Transcription</keyword>
<keyword evidence="9" id="KW-1185">Reference proteome</keyword>
<protein>
    <recommendedName>
        <fullName evidence="1">Lactose phosphotransferase system repressor</fullName>
    </recommendedName>
</protein>
<evidence type="ECO:0000256" key="4">
    <source>
        <dbReference type="ARBA" id="ARBA00023125"/>
    </source>
</evidence>
<dbReference type="Gene3D" id="3.40.50.1360">
    <property type="match status" value="1"/>
</dbReference>
<evidence type="ECO:0000313" key="9">
    <source>
        <dbReference type="Proteomes" id="UP000287394"/>
    </source>
</evidence>
<dbReference type="EMBL" id="AP025739">
    <property type="protein sequence ID" value="BDI28845.1"/>
    <property type="molecule type" value="Genomic_DNA"/>
</dbReference>
<dbReference type="InterPro" id="IPR014036">
    <property type="entry name" value="DeoR-like_C"/>
</dbReference>
<sequence length="251" mass="26777">MLKEERQQRILAILRKNGKVIATELSASLNTSEDTVRRDLNEMAEAGLLQRVYGGAIPRTPTMLAFHAREQEAIDAKAAIAAACLPLFHDGQVIIMDGGTTVLQVARSLPAELRGTVITSSIPVLQTLAEHPNLEVIGVGGRLFKEFQSMNGAHTVAAYRAFRADIAIMGMSGMHPDVGLCILDNEDAAVKAAMVEGSREVVAVCASDKIGAIAPFIFAPVSALTHLVTDSETSEEALAPYKEMGITVLRG</sequence>
<dbReference type="GO" id="GO:0003677">
    <property type="term" value="F:DNA binding"/>
    <property type="evidence" value="ECO:0007669"/>
    <property type="project" value="UniProtKB-KW"/>
</dbReference>
<evidence type="ECO:0000256" key="1">
    <source>
        <dbReference type="ARBA" id="ARBA00021390"/>
    </source>
</evidence>
<evidence type="ECO:0000256" key="3">
    <source>
        <dbReference type="ARBA" id="ARBA00023015"/>
    </source>
</evidence>
<dbReference type="Pfam" id="PF08220">
    <property type="entry name" value="HTH_DeoR"/>
    <property type="match status" value="1"/>
</dbReference>
<dbReference type="PROSITE" id="PS00894">
    <property type="entry name" value="HTH_DEOR_1"/>
    <property type="match status" value="1"/>
</dbReference>
<evidence type="ECO:0000256" key="2">
    <source>
        <dbReference type="ARBA" id="ARBA00022491"/>
    </source>
</evidence>
<gene>
    <name evidence="8" type="ORF">CCAX7_008960</name>
</gene>
<dbReference type="Pfam" id="PF00455">
    <property type="entry name" value="DeoRC"/>
    <property type="match status" value="1"/>
</dbReference>
<dbReference type="AlphaFoldDB" id="A0A402CU45"/>
<dbReference type="SMART" id="SM01134">
    <property type="entry name" value="DeoRC"/>
    <property type="match status" value="1"/>
</dbReference>
<dbReference type="InterPro" id="IPR050313">
    <property type="entry name" value="Carb_Metab_HTH_regulators"/>
</dbReference>
<keyword evidence="3" id="KW-0805">Transcription regulation</keyword>
<keyword evidence="4" id="KW-0238">DNA-binding</keyword>
<dbReference type="OrthoDB" id="9798651at2"/>
<dbReference type="InterPro" id="IPR036390">
    <property type="entry name" value="WH_DNA-bd_sf"/>
</dbReference>
<dbReference type="Gene3D" id="1.10.10.10">
    <property type="entry name" value="Winged helix-like DNA-binding domain superfamily/Winged helix DNA-binding domain"/>
    <property type="match status" value="1"/>
</dbReference>
<dbReference type="PRINTS" id="PR00037">
    <property type="entry name" value="HTHLACR"/>
</dbReference>
<evidence type="ECO:0000259" key="7">
    <source>
        <dbReference type="PROSITE" id="PS51000"/>
    </source>
</evidence>
<dbReference type="PANTHER" id="PTHR30363:SF4">
    <property type="entry name" value="GLYCEROL-3-PHOSPHATE REGULON REPRESSOR"/>
    <property type="match status" value="1"/>
</dbReference>
<evidence type="ECO:0000256" key="6">
    <source>
        <dbReference type="ARBA" id="ARBA00024937"/>
    </source>
</evidence>
<feature type="domain" description="HTH deoR-type" evidence="7">
    <location>
        <begin position="3"/>
        <end position="58"/>
    </location>
</feature>
<dbReference type="InterPro" id="IPR036388">
    <property type="entry name" value="WH-like_DNA-bd_sf"/>
</dbReference>
<evidence type="ECO:0000256" key="5">
    <source>
        <dbReference type="ARBA" id="ARBA00023163"/>
    </source>
</evidence>
<dbReference type="KEGG" id="ccot:CCAX7_008960"/>
<dbReference type="SUPFAM" id="SSF46785">
    <property type="entry name" value="Winged helix' DNA-binding domain"/>
    <property type="match status" value="1"/>
</dbReference>
<name>A0A402CU45_9BACT</name>
<dbReference type="InterPro" id="IPR018356">
    <property type="entry name" value="Tscrpt_reg_HTH_DeoR_CS"/>
</dbReference>
<dbReference type="InterPro" id="IPR001034">
    <property type="entry name" value="DeoR_HTH"/>
</dbReference>
<dbReference type="SUPFAM" id="SSF100950">
    <property type="entry name" value="NagB/RpiA/CoA transferase-like"/>
    <property type="match status" value="1"/>
</dbReference>
<evidence type="ECO:0000313" key="8">
    <source>
        <dbReference type="EMBL" id="BDI28845.1"/>
    </source>
</evidence>
<reference evidence="8 9" key="1">
    <citation type="journal article" date="2019" name="Int. J. Syst. Evol. Microbiol.">
        <title>Capsulimonas corticalis gen. nov., sp. nov., an aerobic capsulated bacterium, of a novel bacterial order, Capsulimonadales ord. nov., of the class Armatimonadia of the phylum Armatimonadetes.</title>
        <authorList>
            <person name="Li J."/>
            <person name="Kudo C."/>
            <person name="Tonouchi A."/>
        </authorList>
    </citation>
    <scope>NUCLEOTIDE SEQUENCE [LARGE SCALE GENOMIC DNA]</scope>
    <source>
        <strain evidence="8 9">AX-7</strain>
    </source>
</reference>
<dbReference type="InterPro" id="IPR037171">
    <property type="entry name" value="NagB/RpiA_transferase-like"/>
</dbReference>
<comment type="function">
    <text evidence="6">Repressor of the lactose catabolism operon. Galactose-6-phosphate is the inducer.</text>
</comment>
<keyword evidence="2" id="KW-0678">Repressor</keyword>
<dbReference type="PROSITE" id="PS51000">
    <property type="entry name" value="HTH_DEOR_2"/>
    <property type="match status" value="1"/>
</dbReference>
<organism evidence="8 9">
    <name type="scientific">Capsulimonas corticalis</name>
    <dbReference type="NCBI Taxonomy" id="2219043"/>
    <lineage>
        <taxon>Bacteria</taxon>
        <taxon>Bacillati</taxon>
        <taxon>Armatimonadota</taxon>
        <taxon>Armatimonadia</taxon>
        <taxon>Capsulimonadales</taxon>
        <taxon>Capsulimonadaceae</taxon>
        <taxon>Capsulimonas</taxon>
    </lineage>
</organism>
<dbReference type="RefSeq" id="WP_119320902.1">
    <property type="nucleotide sequence ID" value="NZ_AP025739.1"/>
</dbReference>
<dbReference type="SMART" id="SM00420">
    <property type="entry name" value="HTH_DEOR"/>
    <property type="match status" value="1"/>
</dbReference>
<proteinExistence type="predicted"/>